<dbReference type="SMART" id="SM00796">
    <property type="entry name" value="AHS1"/>
    <property type="match status" value="1"/>
</dbReference>
<dbReference type="Pfam" id="PF02682">
    <property type="entry name" value="CT_C_D"/>
    <property type="match status" value="1"/>
</dbReference>
<evidence type="ECO:0000313" key="5">
    <source>
        <dbReference type="EMBL" id="KRM89981.1"/>
    </source>
</evidence>
<dbReference type="InterPro" id="IPR003833">
    <property type="entry name" value="CT_C_D"/>
</dbReference>
<keyword evidence="6" id="KW-1185">Reference proteome</keyword>
<name>A0A0R2CE10_9LACO</name>
<dbReference type="GO" id="GO:0016787">
    <property type="term" value="F:hydrolase activity"/>
    <property type="evidence" value="ECO:0007669"/>
    <property type="project" value="UniProtKB-KW"/>
</dbReference>
<dbReference type="Proteomes" id="UP000051131">
    <property type="component" value="Unassembled WGS sequence"/>
</dbReference>
<accession>A0A0R2CE10</accession>
<dbReference type="NCBIfam" id="TIGR00370">
    <property type="entry name" value="5-oxoprolinase subunit PxpB"/>
    <property type="match status" value="1"/>
</dbReference>
<evidence type="ECO:0000256" key="3">
    <source>
        <dbReference type="ARBA" id="ARBA00022840"/>
    </source>
</evidence>
<dbReference type="Gene3D" id="3.30.1360.40">
    <property type="match status" value="1"/>
</dbReference>
<evidence type="ECO:0000313" key="6">
    <source>
        <dbReference type="Proteomes" id="UP000051131"/>
    </source>
</evidence>
<evidence type="ECO:0000256" key="2">
    <source>
        <dbReference type="ARBA" id="ARBA00022801"/>
    </source>
</evidence>
<dbReference type="GO" id="GO:0005524">
    <property type="term" value="F:ATP binding"/>
    <property type="evidence" value="ECO:0007669"/>
    <property type="project" value="UniProtKB-KW"/>
</dbReference>
<evidence type="ECO:0000259" key="4">
    <source>
        <dbReference type="SMART" id="SM00796"/>
    </source>
</evidence>
<dbReference type="PANTHER" id="PTHR34698:SF2">
    <property type="entry name" value="5-OXOPROLINASE SUBUNIT B"/>
    <property type="match status" value="1"/>
</dbReference>
<evidence type="ECO:0000256" key="1">
    <source>
        <dbReference type="ARBA" id="ARBA00022741"/>
    </source>
</evidence>
<dbReference type="Gene3D" id="2.40.100.10">
    <property type="entry name" value="Cyclophilin-like"/>
    <property type="match status" value="1"/>
</dbReference>
<dbReference type="AlphaFoldDB" id="A0A0R2CE10"/>
<dbReference type="RefSeq" id="WP_235807268.1">
    <property type="nucleotide sequence ID" value="NZ_AYZE01000017.1"/>
</dbReference>
<comment type="caution">
    <text evidence="5">The sequence shown here is derived from an EMBL/GenBank/DDBJ whole genome shotgun (WGS) entry which is preliminary data.</text>
</comment>
<organism evidence="5 6">
    <name type="scientific">Liquorilactobacillus cacaonum DSM 21116</name>
    <dbReference type="NCBI Taxonomy" id="1423729"/>
    <lineage>
        <taxon>Bacteria</taxon>
        <taxon>Bacillati</taxon>
        <taxon>Bacillota</taxon>
        <taxon>Bacilli</taxon>
        <taxon>Lactobacillales</taxon>
        <taxon>Lactobacillaceae</taxon>
        <taxon>Liquorilactobacillus</taxon>
    </lineage>
</organism>
<feature type="domain" description="Carboxyltransferase" evidence="4">
    <location>
        <begin position="9"/>
        <end position="207"/>
    </location>
</feature>
<keyword evidence="1" id="KW-0547">Nucleotide-binding</keyword>
<sequence length="243" mass="27539">MLHLITYKYNFIPAGEQALHIVFPEQINISENQLIQELASQLRDSYEDEITDIAPAYRTLTVYFDIRKTNYFKFSNKLKKFLVNYTLEKKNTYGRTFEIPVCYDLEFGIDLADVASFGKLSIPELIEIHSSTRYFIYMMGFLPGFAFMGNVPDQIAMARLEVPRSSIAPGSVAIAGKQAGIYPVASPGGWRILGRTPVTLYTPDNPLPPFQAGDSIKFKQITRADYEAIKELDAHGEYQLKVL</sequence>
<dbReference type="STRING" id="1423729.FC80_GL001803"/>
<dbReference type="SUPFAM" id="SSF160467">
    <property type="entry name" value="PH0987 N-terminal domain-like"/>
    <property type="match status" value="1"/>
</dbReference>
<gene>
    <name evidence="5" type="ORF">FC80_GL001803</name>
</gene>
<keyword evidence="3" id="KW-0067">ATP-binding</keyword>
<protein>
    <submittedName>
        <fullName evidence="5">Allophanate hydrolase</fullName>
    </submittedName>
</protein>
<dbReference type="PANTHER" id="PTHR34698">
    <property type="entry name" value="5-OXOPROLINASE SUBUNIT B"/>
    <property type="match status" value="1"/>
</dbReference>
<proteinExistence type="predicted"/>
<dbReference type="InterPro" id="IPR010016">
    <property type="entry name" value="PxpB"/>
</dbReference>
<dbReference type="InterPro" id="IPR029000">
    <property type="entry name" value="Cyclophilin-like_dom_sf"/>
</dbReference>
<dbReference type="PATRIC" id="fig|1423729.3.peg.1831"/>
<keyword evidence="2 5" id="KW-0378">Hydrolase</keyword>
<dbReference type="SUPFAM" id="SSF50891">
    <property type="entry name" value="Cyclophilin-like"/>
    <property type="match status" value="1"/>
</dbReference>
<dbReference type="EMBL" id="AYZE01000017">
    <property type="protein sequence ID" value="KRM89981.1"/>
    <property type="molecule type" value="Genomic_DNA"/>
</dbReference>
<reference evidence="5 6" key="1">
    <citation type="journal article" date="2015" name="Genome Announc.">
        <title>Expanding the biotechnology potential of lactobacilli through comparative genomics of 213 strains and associated genera.</title>
        <authorList>
            <person name="Sun Z."/>
            <person name="Harris H.M."/>
            <person name="McCann A."/>
            <person name="Guo C."/>
            <person name="Argimon S."/>
            <person name="Zhang W."/>
            <person name="Yang X."/>
            <person name="Jeffery I.B."/>
            <person name="Cooney J.C."/>
            <person name="Kagawa T.F."/>
            <person name="Liu W."/>
            <person name="Song Y."/>
            <person name="Salvetti E."/>
            <person name="Wrobel A."/>
            <person name="Rasinkangas P."/>
            <person name="Parkhill J."/>
            <person name="Rea M.C."/>
            <person name="O'Sullivan O."/>
            <person name="Ritari J."/>
            <person name="Douillard F.P."/>
            <person name="Paul Ross R."/>
            <person name="Yang R."/>
            <person name="Briner A.E."/>
            <person name="Felis G.E."/>
            <person name="de Vos W.M."/>
            <person name="Barrangou R."/>
            <person name="Klaenhammer T.R."/>
            <person name="Caufield P.W."/>
            <person name="Cui Y."/>
            <person name="Zhang H."/>
            <person name="O'Toole P.W."/>
        </authorList>
    </citation>
    <scope>NUCLEOTIDE SEQUENCE [LARGE SCALE GENOMIC DNA]</scope>
    <source>
        <strain evidence="5 6">DSM 21116</strain>
    </source>
</reference>